<reference evidence="2" key="1">
    <citation type="journal article" date="2021" name="Nat. Microbiol.">
        <title>Cocultivation of an ultrasmall environmental parasitic bacterium with lytic ability against bacteria associated with wastewater foams.</title>
        <authorList>
            <person name="Batinovic S."/>
            <person name="Rose J.J.A."/>
            <person name="Ratcliffe J."/>
            <person name="Seviour R.J."/>
            <person name="Petrovski S."/>
        </authorList>
    </citation>
    <scope>NUCLEOTIDE SEQUENCE</scope>
    <source>
        <strain evidence="2">CON9</strain>
    </source>
</reference>
<dbReference type="InterPro" id="IPR036890">
    <property type="entry name" value="HATPase_C_sf"/>
</dbReference>
<keyword evidence="3" id="KW-1185">Reference proteome</keyword>
<organism evidence="2 3">
    <name type="scientific">Gordonia pseudamarae</name>
    <dbReference type="NCBI Taxonomy" id="2831662"/>
    <lineage>
        <taxon>Bacteria</taxon>
        <taxon>Bacillati</taxon>
        <taxon>Actinomycetota</taxon>
        <taxon>Actinomycetes</taxon>
        <taxon>Mycobacteriales</taxon>
        <taxon>Gordoniaceae</taxon>
        <taxon>Gordonia</taxon>
    </lineage>
</organism>
<evidence type="ECO:0000313" key="2">
    <source>
        <dbReference type="EMBL" id="QHN35175.1"/>
    </source>
</evidence>
<keyword evidence="2" id="KW-0067">ATP-binding</keyword>
<evidence type="ECO:0000313" key="3">
    <source>
        <dbReference type="Proteomes" id="UP001059836"/>
    </source>
</evidence>
<accession>A0ABX6IH49</accession>
<dbReference type="EMBL" id="CP045809">
    <property type="protein sequence ID" value="QHN35175.1"/>
    <property type="molecule type" value="Genomic_DNA"/>
</dbReference>
<dbReference type="Pfam" id="PF13589">
    <property type="entry name" value="HATPase_c_3"/>
    <property type="match status" value="1"/>
</dbReference>
<keyword evidence="2" id="KW-0547">Nucleotide-binding</keyword>
<gene>
    <name evidence="2" type="ORF">GII31_10040</name>
</gene>
<feature type="region of interest" description="Disordered" evidence="1">
    <location>
        <begin position="1"/>
        <end position="22"/>
    </location>
</feature>
<dbReference type="SUPFAM" id="SSF55874">
    <property type="entry name" value="ATPase domain of HSP90 chaperone/DNA topoisomerase II/histidine kinase"/>
    <property type="match status" value="1"/>
</dbReference>
<dbReference type="Proteomes" id="UP001059836">
    <property type="component" value="Chromosome"/>
</dbReference>
<sequence length="508" mass="55399">MASMSAPQPIGSRVAPPDPSITSAIGRHHTLASAVADLVDNSVDCGAAHVLVRFLMRGARPVGLRVIDDASGMDSAGIDNAMTYARKRDYRGGDLGHFGIGLKAASLSQANTLIVWSRRYGSPPVGRRLRRETIDTGPVVEEFSVADATDHLADAQVGFPMKSGTIVEWQDVQTFLTSSSDVEQRMWTNETVQTLVNHLGLVLHRILERGDLTLVIDTFDVELNFPGPPRPVRPIDPFAHRGAGRPGYPKDLPVVVGGVTGVARLHIWPHHDKSMGLVQGGRSESESQGLYIYRNDRLLQTGGWNGLATPSTDLGYARVAFDLSVELERHVTINPEKVGTTFDDELRSAFVHARTADNTTLESFREDARRAEKVSKQRVASPIEAPMPGDGLPVSVKVAFATHTEPNDGYLIDIRWSLLPADQIYAIDLDDHRLVLNARYRSAIVGHPSLDIDDAPLVKSLLLLLLEDHFVGTGGGAKKKRENVAWQAILLAAVHEQHAQGKVTTHDE</sequence>
<evidence type="ECO:0000256" key="1">
    <source>
        <dbReference type="SAM" id="MobiDB-lite"/>
    </source>
</evidence>
<dbReference type="Gene3D" id="3.30.565.10">
    <property type="entry name" value="Histidine kinase-like ATPase, C-terminal domain"/>
    <property type="match status" value="1"/>
</dbReference>
<proteinExistence type="predicted"/>
<name>A0ABX6IH49_9ACTN</name>
<dbReference type="GO" id="GO:0005524">
    <property type="term" value="F:ATP binding"/>
    <property type="evidence" value="ECO:0007669"/>
    <property type="project" value="UniProtKB-KW"/>
</dbReference>
<protein>
    <submittedName>
        <fullName evidence="2">ATP-binding protein</fullName>
    </submittedName>
</protein>